<dbReference type="PaxDb" id="3702-AT5G28410.1"/>
<name>F4K741_ARATH</name>
<dbReference type="TAIR" id="AT5G28410"/>
<sequence length="106" mass="11735">MRISVMKPVRHQQVLLPGLLKRALNCIAANQDCEVDPKGDMTKIDLKDQGTNAVETGRSSKVVSTVPLHRSIFSPNGNKAMMSSKAEARDQMPLVIQGIRFKVNYN</sequence>
<accession>F4K741</accession>
<dbReference type="HOGENOM" id="CLU_2226864_0_0_1"/>
<reference evidence="3" key="2">
    <citation type="journal article" date="2017" name="Plant J.">
        <title>Araport11: a complete reannotation of the Arabidopsis thaliana reference genome.</title>
        <authorList>
            <person name="Cheng C.Y."/>
            <person name="Krishnakumar V."/>
            <person name="Chan A.P."/>
            <person name="Thibaud-Nissen F."/>
            <person name="Schobel S."/>
            <person name="Town C.D."/>
        </authorList>
    </citation>
    <scope>GENOME REANNOTATION</scope>
    <source>
        <strain evidence="3">cv. Columbia</strain>
    </source>
</reference>
<dbReference type="Proteomes" id="UP000006548">
    <property type="component" value="Chromosome 5"/>
</dbReference>
<evidence type="ECO:0000313" key="1">
    <source>
        <dbReference type="Araport" id="AT5G28410"/>
    </source>
</evidence>
<dbReference type="STRING" id="3702.F4K741"/>
<proteinExistence type="predicted"/>
<dbReference type="EMBL" id="CP002688">
    <property type="protein sequence ID" value="AED93797.1"/>
    <property type="molecule type" value="Genomic_DNA"/>
</dbReference>
<dbReference type="KEGG" id="ath:AT5G28410"/>
<dbReference type="ExpressionAtlas" id="F4K741">
    <property type="expression patterns" value="baseline and differential"/>
</dbReference>
<dbReference type="GeneID" id="832927"/>
<dbReference type="AlphaFoldDB" id="F4K741"/>
<evidence type="ECO:0000313" key="3">
    <source>
        <dbReference type="Proteomes" id="UP000006548"/>
    </source>
</evidence>
<protein>
    <submittedName>
        <fullName evidence="2">Uncharacterized protein</fullName>
    </submittedName>
</protein>
<reference evidence="2 3" key="1">
    <citation type="journal article" date="2000" name="Nature">
        <title>Sequence and analysis of chromosome 5 of the plant Arabidopsis thaliana.</title>
        <authorList>
            <consortium name="Kazusa DNA Research Institute"/>
            <consortium name="Cold Spring Harbor and Washington University in St Louis Sequencing Consortium"/>
            <consortium name="European Union Arabidopsis Genome Sequencing Consortium"/>
            <person name="Tabata S."/>
            <person name="Kaneko T."/>
            <person name="Nakamura Y."/>
            <person name="Kotani H."/>
            <person name="Kato T."/>
            <person name="Asamizu E."/>
            <person name="Miyajima N."/>
            <person name="Sasamoto S."/>
            <person name="Kimura T."/>
            <person name="Hosouchi T."/>
            <person name="Kawashima K."/>
            <person name="Kohara M."/>
            <person name="Matsumoto M."/>
            <person name="Matsuno A."/>
            <person name="Muraki A."/>
            <person name="Nakayama S."/>
            <person name="Nakazaki N."/>
            <person name="Naruo K."/>
            <person name="Okumura S."/>
            <person name="Shinpo S."/>
            <person name="Takeuchi C."/>
            <person name="Wada T."/>
            <person name="Watanabe A."/>
            <person name="Yamada M."/>
            <person name="Yasuda M."/>
            <person name="Sato S."/>
            <person name="de la Bastide M."/>
            <person name="Huang E."/>
            <person name="Spiegel L."/>
            <person name="Gnoj L."/>
            <person name="O'Shaughnessy A."/>
            <person name="Preston R."/>
            <person name="Habermann K."/>
            <person name="Murray J."/>
            <person name="Johnson D."/>
            <person name="Rohlfing T."/>
            <person name="Nelson J."/>
            <person name="Stoneking T."/>
            <person name="Pepin K."/>
            <person name="Spieth J."/>
            <person name="Sekhon M."/>
            <person name="Armstrong J."/>
            <person name="Becker M."/>
            <person name="Belter E."/>
            <person name="Cordum H."/>
            <person name="Cordes M."/>
            <person name="Courtney L."/>
            <person name="Courtney W."/>
            <person name="Dante M."/>
            <person name="Du H."/>
            <person name="Edwards J."/>
            <person name="Fryman J."/>
            <person name="Haakensen B."/>
            <person name="Lamar E."/>
            <person name="Latreille P."/>
            <person name="Leonard S."/>
            <person name="Meyer R."/>
            <person name="Mulvaney E."/>
            <person name="Ozersky P."/>
            <person name="Riley A."/>
            <person name="Strowmatt C."/>
            <person name="Wagner-McPherson C."/>
            <person name="Wollam A."/>
            <person name="Yoakum M."/>
            <person name="Bell M."/>
            <person name="Dedhia N."/>
            <person name="Parnell L."/>
            <person name="Shah R."/>
            <person name="Rodriguez M."/>
            <person name="See L.H."/>
            <person name="Vil D."/>
            <person name="Baker J."/>
            <person name="Kirchoff K."/>
            <person name="Toth K."/>
            <person name="King L."/>
            <person name="Bahret A."/>
            <person name="Miller B."/>
            <person name="Marra M."/>
            <person name="Martienssen R."/>
            <person name="McCombie W.R."/>
            <person name="Wilson R.K."/>
            <person name="Murphy G."/>
            <person name="Bancroft I."/>
            <person name="Volckaert G."/>
            <person name="Wambutt R."/>
            <person name="Dusterhoft A."/>
            <person name="Stiekema W."/>
            <person name="Pohl T."/>
            <person name="Entian K.D."/>
            <person name="Terryn N."/>
            <person name="Hartley N."/>
            <person name="Bent E."/>
            <person name="Johnson S."/>
            <person name="Langham S.A."/>
            <person name="McCullagh B."/>
            <person name="Robben J."/>
            <person name="Grymonprez B."/>
            <person name="Zimmermann W."/>
            <person name="Ramsperger U."/>
            <person name="Wedler H."/>
            <person name="Balke K."/>
            <person name="Wedler E."/>
            <person name="Peters S."/>
            <person name="van Staveren M."/>
            <person name="Dirkse W."/>
            <person name="Mooijman P."/>
            <person name="Lankhorst R.K."/>
            <person name="Weitzenegger T."/>
            <person name="Bothe G."/>
            <person name="Rose M."/>
            <person name="Hauf J."/>
            <person name="Berneiser S."/>
            <person name="Hempel S."/>
            <person name="Feldpausch M."/>
            <person name="Lamberth S."/>
            <person name="Villarroel R."/>
            <person name="Gielen J."/>
            <person name="Ardiles W."/>
            <person name="Bents O."/>
            <person name="Lemcke K."/>
            <person name="Kolesov G."/>
            <person name="Mayer K."/>
            <person name="Rudd S."/>
            <person name="Schoof H."/>
            <person name="Schueller C."/>
            <person name="Zaccaria P."/>
            <person name="Mewes H.W."/>
            <person name="Bevan M."/>
            <person name="Fransz P."/>
        </authorList>
    </citation>
    <scope>NUCLEOTIDE SEQUENCE [LARGE SCALE GENOMIC DNA]</scope>
    <source>
        <strain evidence="3">cv. Columbia</strain>
    </source>
</reference>
<dbReference type="InParanoid" id="F4K741"/>
<organism evidence="2 3">
    <name type="scientific">Arabidopsis thaliana</name>
    <name type="common">Mouse-ear cress</name>
    <dbReference type="NCBI Taxonomy" id="3702"/>
    <lineage>
        <taxon>Eukaryota</taxon>
        <taxon>Viridiplantae</taxon>
        <taxon>Streptophyta</taxon>
        <taxon>Embryophyta</taxon>
        <taxon>Tracheophyta</taxon>
        <taxon>Spermatophyta</taxon>
        <taxon>Magnoliopsida</taxon>
        <taxon>eudicotyledons</taxon>
        <taxon>Gunneridae</taxon>
        <taxon>Pentapetalae</taxon>
        <taxon>rosids</taxon>
        <taxon>malvids</taxon>
        <taxon>Brassicales</taxon>
        <taxon>Brassicaceae</taxon>
        <taxon>Camelineae</taxon>
        <taxon>Arabidopsis</taxon>
    </lineage>
</organism>
<evidence type="ECO:0000313" key="2">
    <source>
        <dbReference type="EMBL" id="AED93797.1"/>
    </source>
</evidence>
<keyword evidence="3" id="KW-1185">Reference proteome</keyword>
<gene>
    <name evidence="1 2" type="ordered locus">At5g28410</name>
    <name evidence="2" type="ORF">F21B23.2</name>
    <name evidence="2" type="ORF">F21B23_2</name>
</gene>
<dbReference type="Araport" id="AT5G28410"/>